<accession>A0A098YDV5</accession>
<reference evidence="1 2" key="1">
    <citation type="submission" date="2014-07" db="EMBL/GenBank/DDBJ databases">
        <title>Biosystematic studies on Modestobacter strains isolated from extreme hyper-arid desert soil and from historic building.</title>
        <authorList>
            <person name="Bukarasam K."/>
            <person name="Bull A."/>
            <person name="Girard G."/>
            <person name="van Wezel G."/>
            <person name="Goodfellow M."/>
        </authorList>
    </citation>
    <scope>NUCLEOTIDE SEQUENCE [LARGE SCALE GENOMIC DNA]</scope>
    <source>
        <strain evidence="1 2">KNN45-2b</strain>
    </source>
</reference>
<evidence type="ECO:0000313" key="1">
    <source>
        <dbReference type="EMBL" id="KGH48622.1"/>
    </source>
</evidence>
<sequence length="113" mass="12400">MPSLVATQGREAGSLGSVSDLQLAEAAVQWIVFVRLAPPAGLFQQEIGPSACPAEREETLQFLLDRCRLPSVVVRLVDQVVLAALHYEAGQQAVRSDHRPPFLLTQVTEERRP</sequence>
<keyword evidence="2" id="KW-1185">Reference proteome</keyword>
<gene>
    <name evidence="1" type="ORF">IN07_01280</name>
</gene>
<evidence type="ECO:0000313" key="2">
    <source>
        <dbReference type="Proteomes" id="UP000029713"/>
    </source>
</evidence>
<dbReference type="AlphaFoldDB" id="A0A098YDV5"/>
<organism evidence="1 2">
    <name type="scientific">Modestobacter caceresii</name>
    <dbReference type="NCBI Taxonomy" id="1522368"/>
    <lineage>
        <taxon>Bacteria</taxon>
        <taxon>Bacillati</taxon>
        <taxon>Actinomycetota</taxon>
        <taxon>Actinomycetes</taxon>
        <taxon>Geodermatophilales</taxon>
        <taxon>Geodermatophilaceae</taxon>
        <taxon>Modestobacter</taxon>
    </lineage>
</organism>
<dbReference type="EMBL" id="JPMX01000003">
    <property type="protein sequence ID" value="KGH48622.1"/>
    <property type="molecule type" value="Genomic_DNA"/>
</dbReference>
<dbReference type="Proteomes" id="UP000029713">
    <property type="component" value="Unassembled WGS sequence"/>
</dbReference>
<proteinExistence type="predicted"/>
<comment type="caution">
    <text evidence="1">The sequence shown here is derived from an EMBL/GenBank/DDBJ whole genome shotgun (WGS) entry which is preliminary data.</text>
</comment>
<protein>
    <submittedName>
        <fullName evidence="1">Uncharacterized protein</fullName>
    </submittedName>
</protein>
<dbReference type="STRING" id="1522368.IN07_01280"/>
<name>A0A098YDV5_9ACTN</name>